<proteinExistence type="predicted"/>
<dbReference type="Proteomes" id="UP001150925">
    <property type="component" value="Unassembled WGS sequence"/>
</dbReference>
<dbReference type="OrthoDB" id="531564at2759"/>
<name>A0A9W8AZX7_9FUNG</name>
<dbReference type="AlphaFoldDB" id="A0A9W8AZX7"/>
<dbReference type="EMBL" id="JANBPY010000047">
    <property type="protein sequence ID" value="KAJ1969543.1"/>
    <property type="molecule type" value="Genomic_DNA"/>
</dbReference>
<accession>A0A9W8AZX7</accession>
<evidence type="ECO:0008006" key="3">
    <source>
        <dbReference type="Google" id="ProtNLM"/>
    </source>
</evidence>
<protein>
    <recommendedName>
        <fullName evidence="3">NADH dehydrogenase [ubiquinone] 1 beta subcomplex subunit 2</fullName>
    </recommendedName>
</protein>
<gene>
    <name evidence="1" type="ORF">IWQ62_000560</name>
</gene>
<reference evidence="1" key="1">
    <citation type="submission" date="2022-07" db="EMBL/GenBank/DDBJ databases">
        <title>Phylogenomic reconstructions and comparative analyses of Kickxellomycotina fungi.</title>
        <authorList>
            <person name="Reynolds N.K."/>
            <person name="Stajich J.E."/>
            <person name="Barry K."/>
            <person name="Grigoriev I.V."/>
            <person name="Crous P."/>
            <person name="Smith M.E."/>
        </authorList>
    </citation>
    <scope>NUCLEOTIDE SEQUENCE</scope>
    <source>
        <strain evidence="1">RSA 1196</strain>
    </source>
</reference>
<evidence type="ECO:0000313" key="1">
    <source>
        <dbReference type="EMBL" id="KAJ1969543.1"/>
    </source>
</evidence>
<keyword evidence="2" id="KW-1185">Reference proteome</keyword>
<organism evidence="1 2">
    <name type="scientific">Dispira parvispora</name>
    <dbReference type="NCBI Taxonomy" id="1520584"/>
    <lineage>
        <taxon>Eukaryota</taxon>
        <taxon>Fungi</taxon>
        <taxon>Fungi incertae sedis</taxon>
        <taxon>Zoopagomycota</taxon>
        <taxon>Kickxellomycotina</taxon>
        <taxon>Dimargaritomycetes</taxon>
        <taxon>Dimargaritales</taxon>
        <taxon>Dimargaritaceae</taxon>
        <taxon>Dispira</taxon>
    </lineage>
</organism>
<comment type="caution">
    <text evidence="1">The sequence shown here is derived from an EMBL/GenBank/DDBJ whole genome shotgun (WGS) entry which is preliminary data.</text>
</comment>
<evidence type="ECO:0000313" key="2">
    <source>
        <dbReference type="Proteomes" id="UP001150925"/>
    </source>
</evidence>
<sequence length="61" mass="7140">MSGPFVPPKVPAFQRYSAKFLGGTMFFFLMYRWREDGLHTLGIRKAWDEPSHHDAGHDKHH</sequence>